<evidence type="ECO:0000256" key="1">
    <source>
        <dbReference type="ARBA" id="ARBA00004141"/>
    </source>
</evidence>
<keyword evidence="5" id="KW-0325">Glycoprotein</keyword>
<dbReference type="Proteomes" id="UP000226192">
    <property type="component" value="Unassembled WGS sequence"/>
</dbReference>
<evidence type="ECO:0000259" key="8">
    <source>
        <dbReference type="PROSITE" id="PS50850"/>
    </source>
</evidence>
<dbReference type="InterPro" id="IPR011701">
    <property type="entry name" value="MFS"/>
</dbReference>
<comment type="caution">
    <text evidence="9">The sequence shown here is derived from an EMBL/GenBank/DDBJ whole genome shotgun (WGS) entry which is preliminary data.</text>
</comment>
<feature type="transmembrane region" description="Helical" evidence="7">
    <location>
        <begin position="363"/>
        <end position="385"/>
    </location>
</feature>
<evidence type="ECO:0000256" key="4">
    <source>
        <dbReference type="ARBA" id="ARBA00023136"/>
    </source>
</evidence>
<dbReference type="STRING" id="1399860.A0A2C5XY35"/>
<dbReference type="OrthoDB" id="3365399at2759"/>
<accession>A0A2C5XY35</accession>
<feature type="transmembrane region" description="Helical" evidence="7">
    <location>
        <begin position="501"/>
        <end position="521"/>
    </location>
</feature>
<evidence type="ECO:0000313" key="9">
    <source>
        <dbReference type="EMBL" id="PHH60336.1"/>
    </source>
</evidence>
<feature type="transmembrane region" description="Helical" evidence="7">
    <location>
        <begin position="432"/>
        <end position="454"/>
    </location>
</feature>
<dbReference type="InterPro" id="IPR020846">
    <property type="entry name" value="MFS_dom"/>
</dbReference>
<dbReference type="PROSITE" id="PS50850">
    <property type="entry name" value="MFS"/>
    <property type="match status" value="1"/>
</dbReference>
<reference evidence="9 10" key="1">
    <citation type="submission" date="2017-06" db="EMBL/GenBank/DDBJ databases">
        <title>Ant-infecting Ophiocordyceps genomes reveal a high diversity of potential behavioral manipulation genes and a possible major role for enterotoxins.</title>
        <authorList>
            <person name="De Bekker C."/>
            <person name="Evans H.C."/>
            <person name="Brachmann A."/>
            <person name="Hughes D.P."/>
        </authorList>
    </citation>
    <scope>NUCLEOTIDE SEQUENCE [LARGE SCALE GENOMIC DNA]</scope>
    <source>
        <strain evidence="9 10">Map64</strain>
    </source>
</reference>
<evidence type="ECO:0000256" key="5">
    <source>
        <dbReference type="ARBA" id="ARBA00023180"/>
    </source>
</evidence>
<sequence length="587" mass="64466">MACHVAGHSPRSASQSLSHHGSHQTHFDDADDIYHILERAATLDCETAAERQAREPISYTRTGTSIASVASRPPDLEVILEHGDAENPKNWPLWYRSWCIAVISFATWVATLYSTSFTASTPGLVVDFHSTSTVVTLGMTTYLLGLAAGSLVVAPMSEIYGRRIVYLVCLAIWALLIVPCGLARSLTTIIVVRFFGAFFGAVMISNAPGSIVDLSNPEYLARSMSLFGIAPLNGPVTGPIIGGFVFQSMGWRWANWMVLVIAAFTFVLMLTVKETYPPAILKRKAARQRRQTQDPRWWCQYDQRVSTLHLLRVNLSRPLILFITEPILWFMNIWISIVYGILYLCFVAYPVVFSESRGWGPGVSGLAFSGIGIGILIAIFAEPLLRRLINAQPRDPDTGRVQAEAQALVMAMGAVSTALGQLGFAWTCLPQSIHWAIPIAFGIPFGFGNTLSFIYSSNYLAGAYGIYSASALVGNAVIRSVIGGTLPLAGPSMYRALTPQWAGTLLGLLEVITIPIPLVFWRYGARIRARSAVIRQLREDQEKIEVKRTSHRNRMTTSQSIDTSAIEKSTTGHTIHRPQPAFSMSPV</sequence>
<feature type="region of interest" description="Disordered" evidence="6">
    <location>
        <begin position="549"/>
        <end position="587"/>
    </location>
</feature>
<evidence type="ECO:0000256" key="2">
    <source>
        <dbReference type="ARBA" id="ARBA00022692"/>
    </source>
</evidence>
<keyword evidence="3 7" id="KW-1133">Transmembrane helix</keyword>
<dbReference type="InterPro" id="IPR036259">
    <property type="entry name" value="MFS_trans_sf"/>
</dbReference>
<evidence type="ECO:0000256" key="6">
    <source>
        <dbReference type="SAM" id="MobiDB-lite"/>
    </source>
</evidence>
<feature type="transmembrane region" description="Helical" evidence="7">
    <location>
        <begin position="133"/>
        <end position="152"/>
    </location>
</feature>
<dbReference type="GO" id="GO:0022857">
    <property type="term" value="F:transmembrane transporter activity"/>
    <property type="evidence" value="ECO:0007669"/>
    <property type="project" value="InterPro"/>
</dbReference>
<keyword evidence="2 7" id="KW-0812">Transmembrane</keyword>
<comment type="subcellular location">
    <subcellularLocation>
        <location evidence="1">Membrane</location>
        <topology evidence="1">Multi-pass membrane protein</topology>
    </subcellularLocation>
</comment>
<proteinExistence type="predicted"/>
<feature type="transmembrane region" description="Helical" evidence="7">
    <location>
        <begin position="224"/>
        <end position="247"/>
    </location>
</feature>
<feature type="domain" description="Major facilitator superfamily (MFS) profile" evidence="8">
    <location>
        <begin position="99"/>
        <end position="528"/>
    </location>
</feature>
<dbReference type="PANTHER" id="PTHR23502:SF12">
    <property type="entry name" value="MULTIDRUG TRANSPORTER, PUTATIVE (AFU_ORTHOLOGUE AFUA_1G06440)-RELATED"/>
    <property type="match status" value="1"/>
</dbReference>
<feature type="transmembrane region" description="Helical" evidence="7">
    <location>
        <begin position="190"/>
        <end position="212"/>
    </location>
</feature>
<dbReference type="CDD" id="cd17323">
    <property type="entry name" value="MFS_Tpo1_MDR_like"/>
    <property type="match status" value="1"/>
</dbReference>
<evidence type="ECO:0000256" key="3">
    <source>
        <dbReference type="ARBA" id="ARBA00022989"/>
    </source>
</evidence>
<feature type="compositionally biased region" description="Polar residues" evidence="6">
    <location>
        <begin position="555"/>
        <end position="573"/>
    </location>
</feature>
<protein>
    <recommendedName>
        <fullName evidence="8">Major facilitator superfamily (MFS) profile domain-containing protein</fullName>
    </recommendedName>
</protein>
<evidence type="ECO:0000313" key="10">
    <source>
        <dbReference type="Proteomes" id="UP000226192"/>
    </source>
</evidence>
<dbReference type="AlphaFoldDB" id="A0A2C5XY35"/>
<keyword evidence="4 7" id="KW-0472">Membrane</keyword>
<feature type="transmembrane region" description="Helical" evidence="7">
    <location>
        <begin position="253"/>
        <end position="272"/>
    </location>
</feature>
<feature type="transmembrane region" description="Helical" evidence="7">
    <location>
        <begin position="327"/>
        <end position="351"/>
    </location>
</feature>
<feature type="transmembrane region" description="Helical" evidence="7">
    <location>
        <begin position="466"/>
        <end position="489"/>
    </location>
</feature>
<feature type="region of interest" description="Disordered" evidence="6">
    <location>
        <begin position="1"/>
        <end position="24"/>
    </location>
</feature>
<name>A0A2C5XY35_9HYPO</name>
<feature type="transmembrane region" description="Helical" evidence="7">
    <location>
        <begin position="93"/>
        <end position="113"/>
    </location>
</feature>
<evidence type="ECO:0000256" key="7">
    <source>
        <dbReference type="SAM" id="Phobius"/>
    </source>
</evidence>
<dbReference type="GO" id="GO:0005886">
    <property type="term" value="C:plasma membrane"/>
    <property type="evidence" value="ECO:0007669"/>
    <property type="project" value="TreeGrafter"/>
</dbReference>
<dbReference type="EMBL" id="NJET01000151">
    <property type="protein sequence ID" value="PHH60336.1"/>
    <property type="molecule type" value="Genomic_DNA"/>
</dbReference>
<organism evidence="9 10">
    <name type="scientific">Ophiocordyceps australis</name>
    <dbReference type="NCBI Taxonomy" id="1399860"/>
    <lineage>
        <taxon>Eukaryota</taxon>
        <taxon>Fungi</taxon>
        <taxon>Dikarya</taxon>
        <taxon>Ascomycota</taxon>
        <taxon>Pezizomycotina</taxon>
        <taxon>Sordariomycetes</taxon>
        <taxon>Hypocreomycetidae</taxon>
        <taxon>Hypocreales</taxon>
        <taxon>Ophiocordycipitaceae</taxon>
        <taxon>Ophiocordyceps</taxon>
    </lineage>
</organism>
<dbReference type="Gene3D" id="1.20.1250.20">
    <property type="entry name" value="MFS general substrate transporter like domains"/>
    <property type="match status" value="1"/>
</dbReference>
<dbReference type="FunFam" id="1.20.1250.20:FF:000011">
    <property type="entry name" value="MFS multidrug transporter, putative"/>
    <property type="match status" value="1"/>
</dbReference>
<dbReference type="PANTHER" id="PTHR23502">
    <property type="entry name" value="MAJOR FACILITATOR SUPERFAMILY"/>
    <property type="match status" value="1"/>
</dbReference>
<feature type="transmembrane region" description="Helical" evidence="7">
    <location>
        <begin position="164"/>
        <end position="184"/>
    </location>
</feature>
<feature type="transmembrane region" description="Helical" evidence="7">
    <location>
        <begin position="405"/>
        <end position="426"/>
    </location>
</feature>
<gene>
    <name evidence="9" type="ORF">CDD81_1821</name>
</gene>
<dbReference type="SUPFAM" id="SSF103473">
    <property type="entry name" value="MFS general substrate transporter"/>
    <property type="match status" value="1"/>
</dbReference>
<dbReference type="Pfam" id="PF07690">
    <property type="entry name" value="MFS_1"/>
    <property type="match status" value="1"/>
</dbReference>
<keyword evidence="10" id="KW-1185">Reference proteome</keyword>